<proteinExistence type="predicted"/>
<comment type="caution">
    <text evidence="1">The sequence shown here is derived from an EMBL/GenBank/DDBJ whole genome shotgun (WGS) entry which is preliminary data.</text>
</comment>
<dbReference type="Proteomes" id="UP001610563">
    <property type="component" value="Unassembled WGS sequence"/>
</dbReference>
<gene>
    <name evidence="1" type="ORF">BJX66DRAFT_121970</name>
</gene>
<protein>
    <submittedName>
        <fullName evidence="1">Uncharacterized protein</fullName>
    </submittedName>
</protein>
<dbReference type="EMBL" id="JBFTWV010000228">
    <property type="protein sequence ID" value="KAL2783556.1"/>
    <property type="molecule type" value="Genomic_DNA"/>
</dbReference>
<sequence length="97" mass="11394">MCASRACLWGLGVSSYCFRAAYRVLERMGRHLERKGLKRSSPRRIDSPVQDDLRKTWRVGQALRDPREPPARQFSVLRAFHNSLQGTRQNSRYYRVL</sequence>
<organism evidence="1 2">
    <name type="scientific">Aspergillus keveii</name>
    <dbReference type="NCBI Taxonomy" id="714993"/>
    <lineage>
        <taxon>Eukaryota</taxon>
        <taxon>Fungi</taxon>
        <taxon>Dikarya</taxon>
        <taxon>Ascomycota</taxon>
        <taxon>Pezizomycotina</taxon>
        <taxon>Eurotiomycetes</taxon>
        <taxon>Eurotiomycetidae</taxon>
        <taxon>Eurotiales</taxon>
        <taxon>Aspergillaceae</taxon>
        <taxon>Aspergillus</taxon>
        <taxon>Aspergillus subgen. Nidulantes</taxon>
    </lineage>
</organism>
<reference evidence="1 2" key="1">
    <citation type="submission" date="2024-07" db="EMBL/GenBank/DDBJ databases">
        <title>Section-level genome sequencing and comparative genomics of Aspergillus sections Usti and Cavernicolus.</title>
        <authorList>
            <consortium name="Lawrence Berkeley National Laboratory"/>
            <person name="Nybo J.L."/>
            <person name="Vesth T.C."/>
            <person name="Theobald S."/>
            <person name="Frisvad J.C."/>
            <person name="Larsen T.O."/>
            <person name="Kjaerboelling I."/>
            <person name="Rothschild-Mancinelli K."/>
            <person name="Lyhne E.K."/>
            <person name="Kogle M.E."/>
            <person name="Barry K."/>
            <person name="Clum A."/>
            <person name="Na H."/>
            <person name="Ledsgaard L."/>
            <person name="Lin J."/>
            <person name="Lipzen A."/>
            <person name="Kuo A."/>
            <person name="Riley R."/>
            <person name="Mondo S."/>
            <person name="Labutti K."/>
            <person name="Haridas S."/>
            <person name="Pangalinan J."/>
            <person name="Salamov A.A."/>
            <person name="Simmons B.A."/>
            <person name="Magnuson J.K."/>
            <person name="Chen J."/>
            <person name="Drula E."/>
            <person name="Henrissat B."/>
            <person name="Wiebenga A."/>
            <person name="Lubbers R.J."/>
            <person name="Gomes A.C."/>
            <person name="Makela M.R."/>
            <person name="Stajich J."/>
            <person name="Grigoriev I.V."/>
            <person name="Mortensen U.H."/>
            <person name="De Vries R.P."/>
            <person name="Baker S.E."/>
            <person name="Andersen M.R."/>
        </authorList>
    </citation>
    <scope>NUCLEOTIDE SEQUENCE [LARGE SCALE GENOMIC DNA]</scope>
    <source>
        <strain evidence="1 2">CBS 209.92</strain>
    </source>
</reference>
<evidence type="ECO:0000313" key="2">
    <source>
        <dbReference type="Proteomes" id="UP001610563"/>
    </source>
</evidence>
<evidence type="ECO:0000313" key="1">
    <source>
        <dbReference type="EMBL" id="KAL2783556.1"/>
    </source>
</evidence>
<accession>A0ABR4FJZ2</accession>
<keyword evidence="2" id="KW-1185">Reference proteome</keyword>
<name>A0ABR4FJZ2_9EURO</name>